<keyword evidence="3" id="KW-1185">Reference proteome</keyword>
<dbReference type="Gene3D" id="3.40.50.1820">
    <property type="entry name" value="alpha/beta hydrolase"/>
    <property type="match status" value="1"/>
</dbReference>
<dbReference type="InterPro" id="IPR000073">
    <property type="entry name" value="AB_hydrolase_1"/>
</dbReference>
<organism evidence="2 3">
    <name type="scientific">Sporothrix bragantina</name>
    <dbReference type="NCBI Taxonomy" id="671064"/>
    <lineage>
        <taxon>Eukaryota</taxon>
        <taxon>Fungi</taxon>
        <taxon>Dikarya</taxon>
        <taxon>Ascomycota</taxon>
        <taxon>Pezizomycotina</taxon>
        <taxon>Sordariomycetes</taxon>
        <taxon>Sordariomycetidae</taxon>
        <taxon>Ophiostomatales</taxon>
        <taxon>Ophiostomataceae</taxon>
        <taxon>Sporothrix</taxon>
    </lineage>
</organism>
<dbReference type="PANTHER" id="PTHR43433">
    <property type="entry name" value="HYDROLASE, ALPHA/BETA FOLD FAMILY PROTEIN"/>
    <property type="match status" value="1"/>
</dbReference>
<dbReference type="SUPFAM" id="SSF53474">
    <property type="entry name" value="alpha/beta-Hydrolases"/>
    <property type="match status" value="1"/>
</dbReference>
<evidence type="ECO:0000259" key="1">
    <source>
        <dbReference type="Pfam" id="PF00561"/>
    </source>
</evidence>
<proteinExistence type="predicted"/>
<dbReference type="EMBL" id="CAWUHC010000163">
    <property type="protein sequence ID" value="CAK7236631.1"/>
    <property type="molecule type" value="Genomic_DNA"/>
</dbReference>
<dbReference type="PANTHER" id="PTHR43433:SF5">
    <property type="entry name" value="AB HYDROLASE-1 DOMAIN-CONTAINING PROTEIN"/>
    <property type="match status" value="1"/>
</dbReference>
<sequence length="290" mass="31852">MSKEIVSRGPASKRQYITHKNGLKTAYIQDNFTDPWKKAETILIQHGFCRNADHFYHWVPALARKYNVIRRDLRGHGYSDYPAPGSGYDYEYSLPTILAEIKDTLDQLGIAKAHLLGESTSGMLFEAFAAKYPDSVLSLTVCSSPTYLPAPGQQFLAFGESSWPEACRKLGARGWAERLAGAQGTVASTDSDYVRWWIDTVAISHGEGLAGYAEFLGSLDARPFLSDIRAPVLILAPSNSAMVNVQDMEELAASLPTARLVVVDALGHEIYSEAAEACQKAVLEFLDSLQ</sequence>
<dbReference type="InterPro" id="IPR029058">
    <property type="entry name" value="AB_hydrolase_fold"/>
</dbReference>
<dbReference type="Proteomes" id="UP001642406">
    <property type="component" value="Unassembled WGS sequence"/>
</dbReference>
<dbReference type="Pfam" id="PF00561">
    <property type="entry name" value="Abhydrolase_1"/>
    <property type="match status" value="1"/>
</dbReference>
<protein>
    <recommendedName>
        <fullName evidence="1">AB hydrolase-1 domain-containing protein</fullName>
    </recommendedName>
</protein>
<reference evidence="2 3" key="1">
    <citation type="submission" date="2024-01" db="EMBL/GenBank/DDBJ databases">
        <authorList>
            <person name="Allen C."/>
            <person name="Tagirdzhanova G."/>
        </authorList>
    </citation>
    <scope>NUCLEOTIDE SEQUENCE [LARGE SCALE GENOMIC DNA]</scope>
</reference>
<gene>
    <name evidence="2" type="ORF">SBRCBS47491_009703</name>
</gene>
<accession>A0ABP0D039</accession>
<evidence type="ECO:0000313" key="2">
    <source>
        <dbReference type="EMBL" id="CAK7236631.1"/>
    </source>
</evidence>
<name>A0ABP0D039_9PEZI</name>
<feature type="domain" description="AB hydrolase-1" evidence="1">
    <location>
        <begin position="41"/>
        <end position="274"/>
    </location>
</feature>
<comment type="caution">
    <text evidence="2">The sequence shown here is derived from an EMBL/GenBank/DDBJ whole genome shotgun (WGS) entry which is preliminary data.</text>
</comment>
<evidence type="ECO:0000313" key="3">
    <source>
        <dbReference type="Proteomes" id="UP001642406"/>
    </source>
</evidence>
<dbReference type="InterPro" id="IPR050471">
    <property type="entry name" value="AB_hydrolase"/>
</dbReference>